<sequence length="77" mass="8456">METPNQYARSEFLTVSAPKLKERRKLLRLTQEELAAAARVSPKLVGMVEAGKPTVQLDGLERILSVLGYSLSLGDLT</sequence>
<evidence type="ECO:0000313" key="3">
    <source>
        <dbReference type="Proteomes" id="UP000246894"/>
    </source>
</evidence>
<dbReference type="AlphaFoldDB" id="A0A2Z3S1B5"/>
<organism evidence="2 3">
    <name type="scientific">Aurantimicrobium photophilum</name>
    <dbReference type="NCBI Taxonomy" id="1987356"/>
    <lineage>
        <taxon>Bacteria</taxon>
        <taxon>Bacillati</taxon>
        <taxon>Actinomycetota</taxon>
        <taxon>Actinomycetes</taxon>
        <taxon>Micrococcales</taxon>
        <taxon>Microbacteriaceae</taxon>
        <taxon>Aurantimicrobium</taxon>
    </lineage>
</organism>
<protein>
    <submittedName>
        <fullName evidence="2">Helix-turn-helix protein</fullName>
    </submittedName>
</protein>
<feature type="domain" description="HTH cro/C1-type" evidence="1">
    <location>
        <begin position="20"/>
        <end position="76"/>
    </location>
</feature>
<dbReference type="Gene3D" id="1.10.260.40">
    <property type="entry name" value="lambda repressor-like DNA-binding domains"/>
    <property type="match status" value="1"/>
</dbReference>
<dbReference type="RefSeq" id="WP_110232745.1">
    <property type="nucleotide sequence ID" value="NZ_CP023994.1"/>
</dbReference>
<keyword evidence="3" id="KW-1185">Reference proteome</keyword>
<dbReference type="PROSITE" id="PS50943">
    <property type="entry name" value="HTH_CROC1"/>
    <property type="match status" value="1"/>
</dbReference>
<dbReference type="InterPro" id="IPR001387">
    <property type="entry name" value="Cro/C1-type_HTH"/>
</dbReference>
<name>A0A2Z3S1B5_9MICO</name>
<evidence type="ECO:0000259" key="1">
    <source>
        <dbReference type="PROSITE" id="PS50943"/>
    </source>
</evidence>
<dbReference type="SUPFAM" id="SSF47413">
    <property type="entry name" value="lambda repressor-like DNA-binding domains"/>
    <property type="match status" value="1"/>
</dbReference>
<reference evidence="2 3" key="1">
    <citation type="submission" date="2017-10" db="EMBL/GenBank/DDBJ databases">
        <title>Genome of an Actinobacterium that displays light-enhanced growth.</title>
        <authorList>
            <person name="Maresca J.A."/>
            <person name="Hempel P."/>
            <person name="Shevchenko O."/>
            <person name="Miller K.J."/>
            <person name="Hahn M.W."/>
        </authorList>
    </citation>
    <scope>NUCLEOTIDE SEQUENCE [LARGE SCALE GENOMIC DNA]</scope>
    <source>
        <strain evidence="2 3">MWH-Mo1</strain>
    </source>
</reference>
<dbReference type="EMBL" id="CP023994">
    <property type="protein sequence ID" value="AWR20838.1"/>
    <property type="molecule type" value="Genomic_DNA"/>
</dbReference>
<dbReference type="KEGG" id="aum:AURMO_00219"/>
<dbReference type="InterPro" id="IPR010982">
    <property type="entry name" value="Lambda_DNA-bd_dom_sf"/>
</dbReference>
<evidence type="ECO:0000313" key="2">
    <source>
        <dbReference type="EMBL" id="AWR20838.1"/>
    </source>
</evidence>
<dbReference type="Proteomes" id="UP000246894">
    <property type="component" value="Chromosome"/>
</dbReference>
<dbReference type="OrthoDB" id="5521004at2"/>
<gene>
    <name evidence="2" type="ORF">AURMO_00219</name>
</gene>
<dbReference type="SMART" id="SM00530">
    <property type="entry name" value="HTH_XRE"/>
    <property type="match status" value="1"/>
</dbReference>
<dbReference type="GO" id="GO:0003677">
    <property type="term" value="F:DNA binding"/>
    <property type="evidence" value="ECO:0007669"/>
    <property type="project" value="InterPro"/>
</dbReference>
<dbReference type="Pfam" id="PF01381">
    <property type="entry name" value="HTH_3"/>
    <property type="match status" value="1"/>
</dbReference>
<accession>A0A2Z3S1B5</accession>
<proteinExistence type="predicted"/>
<dbReference type="CDD" id="cd00093">
    <property type="entry name" value="HTH_XRE"/>
    <property type="match status" value="1"/>
</dbReference>